<organism evidence="1 2">
    <name type="scientific">Meloidogyne incognita</name>
    <name type="common">Southern root-knot nematode worm</name>
    <name type="synonym">Oxyuris incognita</name>
    <dbReference type="NCBI Taxonomy" id="6306"/>
    <lineage>
        <taxon>Eukaryota</taxon>
        <taxon>Metazoa</taxon>
        <taxon>Ecdysozoa</taxon>
        <taxon>Nematoda</taxon>
        <taxon>Chromadorea</taxon>
        <taxon>Rhabditida</taxon>
        <taxon>Tylenchina</taxon>
        <taxon>Tylenchomorpha</taxon>
        <taxon>Tylenchoidea</taxon>
        <taxon>Meloidogynidae</taxon>
        <taxon>Meloidogyninae</taxon>
        <taxon>Meloidogyne</taxon>
        <taxon>Meloidogyne incognita group</taxon>
    </lineage>
</organism>
<proteinExistence type="predicted"/>
<protein>
    <submittedName>
        <fullName evidence="2">Candidate secreted effector</fullName>
    </submittedName>
</protein>
<keyword evidence="1" id="KW-1185">Reference proteome</keyword>
<evidence type="ECO:0000313" key="2">
    <source>
        <dbReference type="WBParaSite" id="Minc3s07865g41625"/>
    </source>
</evidence>
<evidence type="ECO:0000313" key="1">
    <source>
        <dbReference type="Proteomes" id="UP000887563"/>
    </source>
</evidence>
<dbReference type="WBParaSite" id="Minc3s07865g41625">
    <property type="protein sequence ID" value="Minc3s07865g41625"/>
    <property type="gene ID" value="Minc3s07865g41625"/>
</dbReference>
<dbReference type="AlphaFoldDB" id="A0A914NM43"/>
<dbReference type="Proteomes" id="UP000887563">
    <property type="component" value="Unplaced"/>
</dbReference>
<accession>A0A914NM43</accession>
<reference evidence="2" key="1">
    <citation type="submission" date="2022-11" db="UniProtKB">
        <authorList>
            <consortium name="WormBaseParasite"/>
        </authorList>
    </citation>
    <scope>IDENTIFICATION</scope>
</reference>
<name>A0A914NM43_MELIC</name>
<sequence>MFWWIVLILLLILLTTLYFLFIYNSGISRCSSSEEIFDETQENNLNNSTKNKREGRNVFKSIYSNIMVKRSASLTSLPLLLRRRHSTVGTGFPKQVIRAAKKLGILFFSLDKLYAIEKLRKQPFDRFSFFLK</sequence>